<protein>
    <submittedName>
        <fullName evidence="4">Enoyl-CoA hydratase</fullName>
    </submittedName>
</protein>
<comment type="similarity">
    <text evidence="1 3">Belongs to the enoyl-CoA hydratase/isomerase family.</text>
</comment>
<dbReference type="PANTHER" id="PTHR11941:SF54">
    <property type="entry name" value="ENOYL-COA HYDRATASE, MITOCHONDRIAL"/>
    <property type="match status" value="1"/>
</dbReference>
<evidence type="ECO:0000256" key="2">
    <source>
        <dbReference type="ARBA" id="ARBA00023239"/>
    </source>
</evidence>
<dbReference type="Gene3D" id="3.90.226.10">
    <property type="entry name" value="2-enoyl-CoA Hydratase, Chain A, domain 1"/>
    <property type="match status" value="1"/>
</dbReference>
<evidence type="ECO:0000256" key="1">
    <source>
        <dbReference type="ARBA" id="ARBA00005254"/>
    </source>
</evidence>
<comment type="caution">
    <text evidence="4">The sequence shown here is derived from an EMBL/GenBank/DDBJ whole genome shotgun (WGS) entry which is preliminary data.</text>
</comment>
<dbReference type="Gene3D" id="1.10.12.10">
    <property type="entry name" value="Lyase 2-enoyl-coa Hydratase, Chain A, domain 2"/>
    <property type="match status" value="1"/>
</dbReference>
<dbReference type="InterPro" id="IPR001753">
    <property type="entry name" value="Enoyl-CoA_hydra/iso"/>
</dbReference>
<dbReference type="PROSITE" id="PS00166">
    <property type="entry name" value="ENOYL_COA_HYDRATASE"/>
    <property type="match status" value="1"/>
</dbReference>
<accession>A0A1I3ZPI0</accession>
<keyword evidence="2" id="KW-0456">Lyase</keyword>
<name>A0A1I3ZPI0_9HYPH</name>
<sequence length="262" mass="28355">MYETIETSVEGRVATIRFNRPKALNALNSQVLEEVLDAATKYDADSAIGCLILTGNERAFAAGADIAELNVQDYASMYSSNFFTGWDRFAALRIPKIAAVSGYALGGGCEVAMMCDIILASDTARFGQPEVKIGCIPGIGGSQRLTKLVGKARAMDLILTGRMIDAQEAYDMGLISRKIPADELMPVANETAKTVAGYARDITMMARACVNAADENSLENGIRFERQMYHALFGSPAQKEGMAAFLEKRPPNFNEQAELEDA</sequence>
<organism evidence="4 5">
    <name type="scientific">Pseudovibrio ascidiaceicola</name>
    <dbReference type="NCBI Taxonomy" id="285279"/>
    <lineage>
        <taxon>Bacteria</taxon>
        <taxon>Pseudomonadati</taxon>
        <taxon>Pseudomonadota</taxon>
        <taxon>Alphaproteobacteria</taxon>
        <taxon>Hyphomicrobiales</taxon>
        <taxon>Stappiaceae</taxon>
        <taxon>Pseudovibrio</taxon>
    </lineage>
</organism>
<dbReference type="Proteomes" id="UP000199598">
    <property type="component" value="Unassembled WGS sequence"/>
</dbReference>
<evidence type="ECO:0000313" key="5">
    <source>
        <dbReference type="Proteomes" id="UP000199598"/>
    </source>
</evidence>
<evidence type="ECO:0000313" key="4">
    <source>
        <dbReference type="EMBL" id="SFK46002.1"/>
    </source>
</evidence>
<dbReference type="SUPFAM" id="SSF52096">
    <property type="entry name" value="ClpP/crotonase"/>
    <property type="match status" value="1"/>
</dbReference>
<proteinExistence type="inferred from homology"/>
<dbReference type="InterPro" id="IPR029045">
    <property type="entry name" value="ClpP/crotonase-like_dom_sf"/>
</dbReference>
<gene>
    <name evidence="4" type="ORF">SAMN04488518_105197</name>
</gene>
<dbReference type="EMBL" id="FOSK01000005">
    <property type="protein sequence ID" value="SFK46002.1"/>
    <property type="molecule type" value="Genomic_DNA"/>
</dbReference>
<dbReference type="InterPro" id="IPR018376">
    <property type="entry name" value="Enoyl-CoA_hyd/isom_CS"/>
</dbReference>
<dbReference type="RefSeq" id="WP_093519472.1">
    <property type="nucleotide sequence ID" value="NZ_FOSK01000005.1"/>
</dbReference>
<evidence type="ECO:0000256" key="3">
    <source>
        <dbReference type="RuleBase" id="RU003707"/>
    </source>
</evidence>
<dbReference type="PANTHER" id="PTHR11941">
    <property type="entry name" value="ENOYL-COA HYDRATASE-RELATED"/>
    <property type="match status" value="1"/>
</dbReference>
<dbReference type="InterPro" id="IPR014748">
    <property type="entry name" value="Enoyl-CoA_hydra_C"/>
</dbReference>
<keyword evidence="5" id="KW-1185">Reference proteome</keyword>
<dbReference type="Pfam" id="PF00378">
    <property type="entry name" value="ECH_1"/>
    <property type="match status" value="1"/>
</dbReference>
<dbReference type="CDD" id="cd06558">
    <property type="entry name" value="crotonase-like"/>
    <property type="match status" value="1"/>
</dbReference>
<reference evidence="4 5" key="1">
    <citation type="submission" date="2016-10" db="EMBL/GenBank/DDBJ databases">
        <authorList>
            <person name="Varghese N."/>
            <person name="Submissions S."/>
        </authorList>
    </citation>
    <scope>NUCLEOTIDE SEQUENCE [LARGE SCALE GENOMIC DNA]</scope>
    <source>
        <strain evidence="4 5">DSM 16392</strain>
    </source>
</reference>